<evidence type="ECO:0000256" key="1">
    <source>
        <dbReference type="SAM" id="MobiDB-lite"/>
    </source>
</evidence>
<sequence length="41" mass="4462">MPSNHIRADIIKIVTQDPGTPPGSFPYPSHDTPNAIQPYTS</sequence>
<feature type="compositionally biased region" description="Polar residues" evidence="1">
    <location>
        <begin position="31"/>
        <end position="41"/>
    </location>
</feature>
<proteinExistence type="predicted"/>
<reference evidence="2" key="1">
    <citation type="journal article" date="2021" name="Proc. Natl. Acad. Sci. U.S.A.">
        <title>A Catalog of Tens of Thousands of Viruses from Human Metagenomes Reveals Hidden Associations with Chronic Diseases.</title>
        <authorList>
            <person name="Tisza M.J."/>
            <person name="Buck C.B."/>
        </authorList>
    </citation>
    <scope>NUCLEOTIDE SEQUENCE</scope>
    <source>
        <strain evidence="2">CtCpP1</strain>
    </source>
</reference>
<protein>
    <submittedName>
        <fullName evidence="2">Uncharacterized protein</fullName>
    </submittedName>
</protein>
<evidence type="ECO:0000313" key="2">
    <source>
        <dbReference type="EMBL" id="DAG02696.1"/>
    </source>
</evidence>
<dbReference type="EMBL" id="BK016213">
    <property type="protein sequence ID" value="DAG02696.1"/>
    <property type="molecule type" value="Genomic_DNA"/>
</dbReference>
<name>A0A8S5V7L8_9CAUD</name>
<accession>A0A8S5V7L8</accession>
<organism evidence="2">
    <name type="scientific">Myoviridae sp. ctCpP1</name>
    <dbReference type="NCBI Taxonomy" id="2825054"/>
    <lineage>
        <taxon>Viruses</taxon>
        <taxon>Duplodnaviria</taxon>
        <taxon>Heunggongvirae</taxon>
        <taxon>Uroviricota</taxon>
        <taxon>Caudoviricetes</taxon>
    </lineage>
</organism>
<feature type="region of interest" description="Disordered" evidence="1">
    <location>
        <begin position="15"/>
        <end position="41"/>
    </location>
</feature>